<dbReference type="InterPro" id="IPR011764">
    <property type="entry name" value="Biotin_carboxylation_dom"/>
</dbReference>
<evidence type="ECO:0000256" key="12">
    <source>
        <dbReference type="ARBA" id="ARBA00064342"/>
    </source>
</evidence>
<evidence type="ECO:0000256" key="6">
    <source>
        <dbReference type="ARBA" id="ARBA00022598"/>
    </source>
</evidence>
<dbReference type="PROSITE" id="PS50975">
    <property type="entry name" value="ATP_GRASP"/>
    <property type="match status" value="1"/>
</dbReference>
<dbReference type="PROSITE" id="PS00867">
    <property type="entry name" value="CPSASE_2"/>
    <property type="match status" value="1"/>
</dbReference>
<keyword evidence="6" id="KW-0436">Ligase</keyword>
<dbReference type="InterPro" id="IPR011761">
    <property type="entry name" value="ATP-grasp"/>
</dbReference>
<evidence type="ECO:0000256" key="5">
    <source>
        <dbReference type="ARBA" id="ARBA00022432"/>
    </source>
</evidence>
<organism evidence="18 19">
    <name type="scientific">Marine Group III euryarchaeote CG-Epi1</name>
    <dbReference type="NCBI Taxonomy" id="1888995"/>
    <lineage>
        <taxon>Archaea</taxon>
        <taxon>Methanobacteriati</taxon>
        <taxon>Thermoplasmatota</taxon>
        <taxon>Thermoplasmata</taxon>
        <taxon>Candidatus Thermoprofundales</taxon>
    </lineage>
</organism>
<evidence type="ECO:0000256" key="10">
    <source>
        <dbReference type="ARBA" id="ARBA00023317"/>
    </source>
</evidence>
<evidence type="ECO:0000256" key="11">
    <source>
        <dbReference type="ARBA" id="ARBA00049382"/>
    </source>
</evidence>
<evidence type="ECO:0000256" key="8">
    <source>
        <dbReference type="ARBA" id="ARBA00022840"/>
    </source>
</evidence>
<comment type="function">
    <text evidence="2">Pyruvate carboxylase catalyzes a 2-step reaction, involving the ATP-dependent carboxylation of the covalently attached biotin in the first step and the transfer of the carboxyl group to pyruvate in the second.</text>
</comment>
<dbReference type="EC" id="6.4.1.1" evidence="4"/>
<comment type="cofactor">
    <cofactor evidence="1">
        <name>Co(2+)</name>
        <dbReference type="ChEBI" id="CHEBI:48828"/>
    </cofactor>
</comment>
<dbReference type="PROSITE" id="PS00866">
    <property type="entry name" value="CPSASE_1"/>
    <property type="match status" value="1"/>
</dbReference>
<comment type="subunit">
    <text evidence="12">Heterooctamer of four A and four B subunits.</text>
</comment>
<dbReference type="InterPro" id="IPR005482">
    <property type="entry name" value="Biotin_COase_C"/>
</dbReference>
<evidence type="ECO:0000256" key="4">
    <source>
        <dbReference type="ARBA" id="ARBA00013057"/>
    </source>
</evidence>
<protein>
    <recommendedName>
        <fullName evidence="13">Pyruvate carboxylase subunit A</fullName>
        <ecNumber evidence="4">6.4.1.1</ecNumber>
    </recommendedName>
    <alternativeName>
        <fullName evidence="14">Pyruvic carboxylase A</fullName>
    </alternativeName>
</protein>
<keyword evidence="5" id="KW-0312">Gluconeogenesis</keyword>
<dbReference type="FunFam" id="3.30.1490.20:FF:000003">
    <property type="entry name" value="acetyl-CoA carboxylase isoform X1"/>
    <property type="match status" value="1"/>
</dbReference>
<dbReference type="Pfam" id="PF02786">
    <property type="entry name" value="CPSase_L_D2"/>
    <property type="match status" value="1"/>
</dbReference>
<keyword evidence="7 15" id="KW-0547">Nucleotide-binding</keyword>
<evidence type="ECO:0000259" key="17">
    <source>
        <dbReference type="PROSITE" id="PS50979"/>
    </source>
</evidence>
<evidence type="ECO:0000259" key="16">
    <source>
        <dbReference type="PROSITE" id="PS50975"/>
    </source>
</evidence>
<dbReference type="Proteomes" id="UP000183080">
    <property type="component" value="Unassembled WGS sequence"/>
</dbReference>
<dbReference type="InterPro" id="IPR050856">
    <property type="entry name" value="Biotin_carboxylase_complex"/>
</dbReference>
<dbReference type="Pfam" id="PF00289">
    <property type="entry name" value="Biotin_carb_N"/>
    <property type="match status" value="1"/>
</dbReference>
<dbReference type="FunFam" id="3.30.470.20:FF:000028">
    <property type="entry name" value="Methylcrotonoyl-CoA carboxylase subunit alpha, mitochondrial"/>
    <property type="match status" value="1"/>
</dbReference>
<name>A0A1J5TR03_9ARCH</name>
<dbReference type="AlphaFoldDB" id="A0A1J5TR03"/>
<dbReference type="NCBIfam" id="NF006367">
    <property type="entry name" value="PRK08591.1"/>
    <property type="match status" value="1"/>
</dbReference>
<dbReference type="Pfam" id="PF02785">
    <property type="entry name" value="Biotin_carb_C"/>
    <property type="match status" value="1"/>
</dbReference>
<evidence type="ECO:0000313" key="19">
    <source>
        <dbReference type="Proteomes" id="UP000183080"/>
    </source>
</evidence>
<feature type="domain" description="Biotin carboxylation" evidence="17">
    <location>
        <begin position="1"/>
        <end position="443"/>
    </location>
</feature>
<reference evidence="18 19" key="1">
    <citation type="submission" date="2016-08" db="EMBL/GenBank/DDBJ databases">
        <title>New Insights into Marine Group III Euryarchaeota, from dark to light.</title>
        <authorList>
            <person name="Haro-Moreno J.M."/>
            <person name="Rodriguez-Valera F."/>
            <person name="Lopez-Garcia P."/>
            <person name="Moreira D."/>
            <person name="Martin-Cuadrado A.B."/>
        </authorList>
    </citation>
    <scope>NUCLEOTIDE SEQUENCE [LARGE SCALE GENOMIC DNA]</scope>
    <source>
        <strain evidence="18">CG-Epi1</strain>
    </source>
</reference>
<proteinExistence type="predicted"/>
<comment type="catalytic activity">
    <reaction evidence="11">
        <text>hydrogencarbonate + pyruvate + ATP = oxaloacetate + ADP + phosphate + H(+)</text>
        <dbReference type="Rhea" id="RHEA:20844"/>
        <dbReference type="ChEBI" id="CHEBI:15361"/>
        <dbReference type="ChEBI" id="CHEBI:15378"/>
        <dbReference type="ChEBI" id="CHEBI:16452"/>
        <dbReference type="ChEBI" id="CHEBI:17544"/>
        <dbReference type="ChEBI" id="CHEBI:30616"/>
        <dbReference type="ChEBI" id="CHEBI:43474"/>
        <dbReference type="ChEBI" id="CHEBI:456216"/>
        <dbReference type="EC" id="6.4.1.1"/>
    </reaction>
</comment>
<dbReference type="InterPro" id="IPR011054">
    <property type="entry name" value="Rudment_hybrid_motif"/>
</dbReference>
<evidence type="ECO:0000256" key="14">
    <source>
        <dbReference type="ARBA" id="ARBA00079226"/>
    </source>
</evidence>
<evidence type="ECO:0000256" key="3">
    <source>
        <dbReference type="ARBA" id="ARBA00004742"/>
    </source>
</evidence>
<dbReference type="InterPro" id="IPR005481">
    <property type="entry name" value="BC-like_N"/>
</dbReference>
<accession>A0A1J5TR03</accession>
<keyword evidence="9" id="KW-0092">Biotin</keyword>
<comment type="caution">
    <text evidence="18">The sequence shown here is derived from an EMBL/GenBank/DDBJ whole genome shotgun (WGS) entry which is preliminary data.</text>
</comment>
<dbReference type="PROSITE" id="PS50979">
    <property type="entry name" value="BC"/>
    <property type="match status" value="1"/>
</dbReference>
<dbReference type="SUPFAM" id="SSF52440">
    <property type="entry name" value="PreATP-grasp domain"/>
    <property type="match status" value="1"/>
</dbReference>
<dbReference type="InterPro" id="IPR016185">
    <property type="entry name" value="PreATP-grasp_dom_sf"/>
</dbReference>
<dbReference type="PANTHER" id="PTHR18866:SF33">
    <property type="entry name" value="METHYLCROTONOYL-COA CARBOXYLASE SUBUNIT ALPHA, MITOCHONDRIAL-RELATED"/>
    <property type="match status" value="1"/>
</dbReference>
<dbReference type="SUPFAM" id="SSF51246">
    <property type="entry name" value="Rudiment single hybrid motif"/>
    <property type="match status" value="1"/>
</dbReference>
<dbReference type="GO" id="GO:0046872">
    <property type="term" value="F:metal ion binding"/>
    <property type="evidence" value="ECO:0007669"/>
    <property type="project" value="InterPro"/>
</dbReference>
<dbReference type="GO" id="GO:0004736">
    <property type="term" value="F:pyruvate carboxylase activity"/>
    <property type="evidence" value="ECO:0007669"/>
    <property type="project" value="UniProtKB-EC"/>
</dbReference>
<gene>
    <name evidence="18" type="ORF">BD935_03350</name>
</gene>
<evidence type="ECO:0000256" key="7">
    <source>
        <dbReference type="ARBA" id="ARBA00022741"/>
    </source>
</evidence>
<dbReference type="STRING" id="1888995.BD935_03350"/>
<evidence type="ECO:0000256" key="9">
    <source>
        <dbReference type="ARBA" id="ARBA00023267"/>
    </source>
</evidence>
<dbReference type="PANTHER" id="PTHR18866">
    <property type="entry name" value="CARBOXYLASE:PYRUVATE/ACETYL-COA/PROPIONYL-COA CARBOXYLASE"/>
    <property type="match status" value="1"/>
</dbReference>
<dbReference type="Gene3D" id="3.30.470.20">
    <property type="entry name" value="ATP-grasp fold, B domain"/>
    <property type="match status" value="1"/>
</dbReference>
<keyword evidence="10 18" id="KW-0670">Pyruvate</keyword>
<evidence type="ECO:0000313" key="18">
    <source>
        <dbReference type="EMBL" id="OIR16140.1"/>
    </source>
</evidence>
<evidence type="ECO:0000256" key="15">
    <source>
        <dbReference type="PROSITE-ProRule" id="PRU00409"/>
    </source>
</evidence>
<dbReference type="GO" id="GO:0005524">
    <property type="term" value="F:ATP binding"/>
    <property type="evidence" value="ECO:0007669"/>
    <property type="project" value="UniProtKB-UniRule"/>
</dbReference>
<dbReference type="FunFam" id="3.40.50.20:FF:000010">
    <property type="entry name" value="Propionyl-CoA carboxylase subunit alpha"/>
    <property type="match status" value="1"/>
</dbReference>
<comment type="pathway">
    <text evidence="3">Carbohydrate biosynthesis; gluconeogenesis.</text>
</comment>
<dbReference type="SMART" id="SM00878">
    <property type="entry name" value="Biotin_carb_C"/>
    <property type="match status" value="1"/>
</dbReference>
<dbReference type="EMBL" id="MIZA01000025">
    <property type="protein sequence ID" value="OIR16140.1"/>
    <property type="molecule type" value="Genomic_DNA"/>
</dbReference>
<dbReference type="GO" id="GO:0006094">
    <property type="term" value="P:gluconeogenesis"/>
    <property type="evidence" value="ECO:0007669"/>
    <property type="project" value="UniProtKB-KW"/>
</dbReference>
<evidence type="ECO:0000256" key="1">
    <source>
        <dbReference type="ARBA" id="ARBA00001941"/>
    </source>
</evidence>
<feature type="domain" description="ATP-grasp" evidence="16">
    <location>
        <begin position="120"/>
        <end position="314"/>
    </location>
</feature>
<sequence length="492" mass="54051">MIKKILVANRGEIACRVIRACKEMSIKSVSVYSDVDVNSPHVSMADEAVCIGPANPSESYLNFDKIIDAAKSTSSDAIHPGYGFLSENGDFAQHVIDSDLIFIGPSPETIKVMGDKAESKKMMDEAGVPTIPGHDGELSGNIDSIAKNIGFPLMVKAAAGGGGKGMRAVYKPEELSGAIESASNEARNSFGNDTLILERFLDKPRHIEVQILGDQKGNIIHLFERECTIQRRHQKIIEESPSSAITNKLRKQMGEAAIKAAEVTNYHSTGTVEFLYQDGEFFFLEMNTRLQVEHGVTEMVCGVDLVKWQIRIANGEELTLSQKDIKQRGHSIECRIYAEDPSRNFLPTPGFVRKLNLPIGPGIRNDVGIIEGQEVSSSYDPLLSKLVVWDSNRADAIDKMNYALGNFVVLGLITNQPFLKEVISNEEFVKGNFDTNFISENFADWKLEDIPLEAIASALLSSKSSSSAVVSKDSNTVVSSPWNQKGHWRQGL</sequence>
<keyword evidence="8 15" id="KW-0067">ATP-binding</keyword>
<evidence type="ECO:0000256" key="13">
    <source>
        <dbReference type="ARBA" id="ARBA00073540"/>
    </source>
</evidence>
<dbReference type="InterPro" id="IPR005479">
    <property type="entry name" value="CPAse_ATP-bd"/>
</dbReference>
<evidence type="ECO:0000256" key="2">
    <source>
        <dbReference type="ARBA" id="ARBA00002380"/>
    </source>
</evidence>
<dbReference type="SUPFAM" id="SSF56059">
    <property type="entry name" value="Glutathione synthetase ATP-binding domain-like"/>
    <property type="match status" value="1"/>
</dbReference>